<dbReference type="HOGENOM" id="CLU_1338027_0_0_1"/>
<dbReference type="AlphaFoldDB" id="R9PK20"/>
<dbReference type="RefSeq" id="XP_012192037.1">
    <property type="nucleotide sequence ID" value="XM_012336647.1"/>
</dbReference>
<protein>
    <submittedName>
        <fullName evidence="2">Uncharacterized protein</fullName>
    </submittedName>
</protein>
<evidence type="ECO:0000313" key="2">
    <source>
        <dbReference type="EMBL" id="GAC98450.1"/>
    </source>
</evidence>
<name>R9PK20_PSEHS</name>
<proteinExistence type="predicted"/>
<evidence type="ECO:0000313" key="3">
    <source>
        <dbReference type="Proteomes" id="UP000014071"/>
    </source>
</evidence>
<dbReference type="GeneID" id="24111316"/>
<gene>
    <name evidence="2" type="ORF">PHSY_006044</name>
</gene>
<evidence type="ECO:0000256" key="1">
    <source>
        <dbReference type="SAM" id="MobiDB-lite"/>
    </source>
</evidence>
<dbReference type="EMBL" id="DF238820">
    <property type="protein sequence ID" value="GAC98450.1"/>
    <property type="molecule type" value="Genomic_DNA"/>
</dbReference>
<dbReference type="Proteomes" id="UP000014071">
    <property type="component" value="Unassembled WGS sequence"/>
</dbReference>
<sequence>MRLDGKEARSSSSATRGDRQCDGRCNAAARQAPQGATSSLLYHGKRTKADTRHIAYPHNRAGPCFNLFLYRLHTVHCQVFLNCVFEYFRTGRLCALTRNESPASPLQRAAEDRSIQQPHHRQRLEAKTKRLRQCFKSRRVIHQKGCTSHTDTTMSDDRGVPRKRAWIAATAACGPSLAASAQSIRAQMFKSMIGQVLASSADVDI</sequence>
<feature type="region of interest" description="Disordered" evidence="1">
    <location>
        <begin position="1"/>
        <end position="23"/>
    </location>
</feature>
<keyword evidence="3" id="KW-1185">Reference proteome</keyword>
<accession>R9PK20</accession>
<organism evidence="2 3">
    <name type="scientific">Pseudozyma hubeiensis (strain SY62)</name>
    <name type="common">Yeast</name>
    <dbReference type="NCBI Taxonomy" id="1305764"/>
    <lineage>
        <taxon>Eukaryota</taxon>
        <taxon>Fungi</taxon>
        <taxon>Dikarya</taxon>
        <taxon>Basidiomycota</taxon>
        <taxon>Ustilaginomycotina</taxon>
        <taxon>Ustilaginomycetes</taxon>
        <taxon>Ustilaginales</taxon>
        <taxon>Ustilaginaceae</taxon>
        <taxon>Pseudozyma</taxon>
    </lineage>
</organism>
<reference evidence="3" key="1">
    <citation type="journal article" date="2013" name="Genome Announc.">
        <title>Draft genome sequence of the basidiomycetous yeast-like fungus Pseudozyma hubeiensis SY62, which produces an abundant amount of the biosurfactant mannosylerythritol lipids.</title>
        <authorList>
            <person name="Konishi M."/>
            <person name="Hatada Y."/>
            <person name="Horiuchi J."/>
        </authorList>
    </citation>
    <scope>NUCLEOTIDE SEQUENCE [LARGE SCALE GENOMIC DNA]</scope>
    <source>
        <strain evidence="3">SY62</strain>
    </source>
</reference>